<dbReference type="Pfam" id="PF02230">
    <property type="entry name" value="Abhydrolase_2"/>
    <property type="match status" value="1"/>
</dbReference>
<dbReference type="InterPro" id="IPR029058">
    <property type="entry name" value="AB_hydrolase_fold"/>
</dbReference>
<dbReference type="GeneID" id="95763755"/>
<evidence type="ECO:0000313" key="7">
    <source>
        <dbReference type="Proteomes" id="UP001245370"/>
    </source>
</evidence>
<dbReference type="InterPro" id="IPR003140">
    <property type="entry name" value="PLipase/COase/thioEstase"/>
</dbReference>
<keyword evidence="2" id="KW-0378">Hydrolase</keyword>
<evidence type="ECO:0000256" key="1">
    <source>
        <dbReference type="ARBA" id="ARBA00006499"/>
    </source>
</evidence>
<dbReference type="SUPFAM" id="SSF53474">
    <property type="entry name" value="alpha/beta-Hydrolases"/>
    <property type="match status" value="1"/>
</dbReference>
<evidence type="ECO:0000313" key="6">
    <source>
        <dbReference type="Proteomes" id="UP001144397"/>
    </source>
</evidence>
<proteinExistence type="inferred from homology"/>
<dbReference type="EMBL" id="JAVDPY010000005">
    <property type="protein sequence ID" value="MDR6334685.1"/>
    <property type="molecule type" value="Genomic_DNA"/>
</dbReference>
<dbReference type="GO" id="GO:0016787">
    <property type="term" value="F:hydrolase activity"/>
    <property type="evidence" value="ECO:0007669"/>
    <property type="project" value="UniProtKB-KW"/>
</dbReference>
<gene>
    <name evidence="5" type="ORF">GGQ86_003167</name>
    <name evidence="4" type="ORF">XFLAVUS301_29680</name>
</gene>
<reference evidence="4" key="1">
    <citation type="submission" date="2022-12" db="EMBL/GenBank/DDBJ databases">
        <title>Reference genome sequencing for broad-spectrum identification of bacterial and archaeal isolates by mass spectrometry.</title>
        <authorList>
            <person name="Sekiguchi Y."/>
            <person name="Tourlousse D.M."/>
        </authorList>
    </citation>
    <scope>NUCLEOTIDE SEQUENCE</scope>
    <source>
        <strain evidence="4">301</strain>
    </source>
</reference>
<evidence type="ECO:0000313" key="4">
    <source>
        <dbReference type="EMBL" id="GLI23294.1"/>
    </source>
</evidence>
<evidence type="ECO:0000313" key="5">
    <source>
        <dbReference type="EMBL" id="MDR6334685.1"/>
    </source>
</evidence>
<keyword evidence="7" id="KW-1185">Reference proteome</keyword>
<dbReference type="PANTHER" id="PTHR10655:SF17">
    <property type="entry name" value="LYSOPHOSPHOLIPASE-LIKE PROTEIN 1"/>
    <property type="match status" value="1"/>
</dbReference>
<evidence type="ECO:0000256" key="2">
    <source>
        <dbReference type="ARBA" id="ARBA00022801"/>
    </source>
</evidence>
<dbReference type="Proteomes" id="UP001245370">
    <property type="component" value="Unassembled WGS sequence"/>
</dbReference>
<sequence length="243" mass="25090">MTACATASAEAPRITAGPKIAALSCGKPVYLVVLLHAEGSCGQEVIDLALNWAPELPKADFLAAEAPFAGAAGARWFPGEGFSPDTISAGLTASAPLLDAFLDEMLAARRLPGDHLALVGFSQGAMLALDVGLRRAVPPAVIIAFGGALPEARDVGAPRTQPPVVFIHGENDAVVPVADMIATRDRLKALGLPAKSMRRPSLGHGVDDDGIIAAGSVLTASLVKPKAAGEHDDHHHDDHDHDH</sequence>
<name>A0A9W6FK17_XANFL</name>
<dbReference type="InterPro" id="IPR050565">
    <property type="entry name" value="LYPA1-2/EST-like"/>
</dbReference>
<dbReference type="EMBL" id="BSDO01000004">
    <property type="protein sequence ID" value="GLI23294.1"/>
    <property type="molecule type" value="Genomic_DNA"/>
</dbReference>
<accession>A0A9W6FK17</accession>
<reference evidence="5 7" key="2">
    <citation type="submission" date="2023-07" db="EMBL/GenBank/DDBJ databases">
        <title>Genomic Encyclopedia of Type Strains, Phase IV (KMG-IV): sequencing the most valuable type-strain genomes for metagenomic binning, comparative biology and taxonomic classification.</title>
        <authorList>
            <person name="Goeker M."/>
        </authorList>
    </citation>
    <scope>NUCLEOTIDE SEQUENCE [LARGE SCALE GENOMIC DNA]</scope>
    <source>
        <strain evidence="5 7">DSM 338</strain>
    </source>
</reference>
<feature type="domain" description="Phospholipase/carboxylesterase/thioesterase" evidence="3">
    <location>
        <begin position="30"/>
        <end position="209"/>
    </location>
</feature>
<dbReference type="Proteomes" id="UP001144397">
    <property type="component" value="Unassembled WGS sequence"/>
</dbReference>
<dbReference type="AlphaFoldDB" id="A0A9W6FK17"/>
<comment type="caution">
    <text evidence="4">The sequence shown here is derived from an EMBL/GenBank/DDBJ whole genome shotgun (WGS) entry which is preliminary data.</text>
</comment>
<dbReference type="Gene3D" id="3.40.50.1820">
    <property type="entry name" value="alpha/beta hydrolase"/>
    <property type="match status" value="1"/>
</dbReference>
<evidence type="ECO:0000259" key="3">
    <source>
        <dbReference type="Pfam" id="PF02230"/>
    </source>
</evidence>
<comment type="similarity">
    <text evidence="1">Belongs to the AB hydrolase superfamily. AB hydrolase 2 family.</text>
</comment>
<dbReference type="PANTHER" id="PTHR10655">
    <property type="entry name" value="LYSOPHOSPHOLIPASE-RELATED"/>
    <property type="match status" value="1"/>
</dbReference>
<organism evidence="4 6">
    <name type="scientific">Xanthobacter flavus</name>
    <dbReference type="NCBI Taxonomy" id="281"/>
    <lineage>
        <taxon>Bacteria</taxon>
        <taxon>Pseudomonadati</taxon>
        <taxon>Pseudomonadota</taxon>
        <taxon>Alphaproteobacteria</taxon>
        <taxon>Hyphomicrobiales</taxon>
        <taxon>Xanthobacteraceae</taxon>
        <taxon>Xanthobacter</taxon>
    </lineage>
</organism>
<protein>
    <submittedName>
        <fullName evidence="4 5">Phospholipase</fullName>
    </submittedName>
</protein>
<dbReference type="RefSeq" id="WP_281808156.1">
    <property type="nucleotide sequence ID" value="NZ_BSDO01000004.1"/>
</dbReference>